<comment type="caution">
    <text evidence="4">The sequence shown here is derived from an EMBL/GenBank/DDBJ whole genome shotgun (WGS) entry which is preliminary data.</text>
</comment>
<dbReference type="InterPro" id="IPR001647">
    <property type="entry name" value="HTH_TetR"/>
</dbReference>
<sequence>MEKLSRSEQKRLDIHKAALAEFKEKSFAGASMDAIAERAAVSKRTVYNHFESKEALFQAVTESFWQLSKDVTNVEYDPAQDIVVQLENIAEAMWQLYAQADFIEKARVLLAEYIRQPQLIEQMIQQVSEKEKGLSRFLAQAHQAGVLQIDDLRMAETQFWGLCKAFAFWPVVFQMNDYSNQRAQIIRNNVQMFVCQYRCRKTT</sequence>
<gene>
    <name evidence="4" type="ORF">ACFO3I_06990</name>
</gene>
<dbReference type="InterPro" id="IPR009057">
    <property type="entry name" value="Homeodomain-like_sf"/>
</dbReference>
<dbReference type="PRINTS" id="PR00455">
    <property type="entry name" value="HTHTETR"/>
</dbReference>
<feature type="domain" description="HTH tetR-type" evidence="3">
    <location>
        <begin position="8"/>
        <end position="68"/>
    </location>
</feature>
<dbReference type="SUPFAM" id="SSF46689">
    <property type="entry name" value="Homeodomain-like"/>
    <property type="match status" value="1"/>
</dbReference>
<dbReference type="PANTHER" id="PTHR30055">
    <property type="entry name" value="HTH-TYPE TRANSCRIPTIONAL REGULATOR RUTR"/>
    <property type="match status" value="1"/>
</dbReference>
<dbReference type="InterPro" id="IPR050109">
    <property type="entry name" value="HTH-type_TetR-like_transc_reg"/>
</dbReference>
<name>A0ABV9JKI0_9GAMM</name>
<protein>
    <submittedName>
        <fullName evidence="4">TetR/AcrR family transcriptional regulator</fullName>
    </submittedName>
</protein>
<dbReference type="SUPFAM" id="SSF48498">
    <property type="entry name" value="Tetracyclin repressor-like, C-terminal domain"/>
    <property type="match status" value="1"/>
</dbReference>
<dbReference type="PROSITE" id="PS01081">
    <property type="entry name" value="HTH_TETR_1"/>
    <property type="match status" value="1"/>
</dbReference>
<dbReference type="InterPro" id="IPR039536">
    <property type="entry name" value="TetR_C_Proteobacteria"/>
</dbReference>
<dbReference type="RefSeq" id="WP_377332836.1">
    <property type="nucleotide sequence ID" value="NZ_JBHSGB010000006.1"/>
</dbReference>
<evidence type="ECO:0000256" key="2">
    <source>
        <dbReference type="PROSITE-ProRule" id="PRU00335"/>
    </source>
</evidence>
<reference evidence="5" key="1">
    <citation type="journal article" date="2019" name="Int. J. Syst. Evol. Microbiol.">
        <title>The Global Catalogue of Microorganisms (GCM) 10K type strain sequencing project: providing services to taxonomists for standard genome sequencing and annotation.</title>
        <authorList>
            <consortium name="The Broad Institute Genomics Platform"/>
            <consortium name="The Broad Institute Genome Sequencing Center for Infectious Disease"/>
            <person name="Wu L."/>
            <person name="Ma J."/>
        </authorList>
    </citation>
    <scope>NUCLEOTIDE SEQUENCE [LARGE SCALE GENOMIC DNA]</scope>
    <source>
        <strain evidence="5">DT28</strain>
    </source>
</reference>
<keyword evidence="1 2" id="KW-0238">DNA-binding</keyword>
<feature type="DNA-binding region" description="H-T-H motif" evidence="2">
    <location>
        <begin position="31"/>
        <end position="50"/>
    </location>
</feature>
<evidence type="ECO:0000313" key="4">
    <source>
        <dbReference type="EMBL" id="MFC4654758.1"/>
    </source>
</evidence>
<accession>A0ABV9JKI0</accession>
<proteinExistence type="predicted"/>
<evidence type="ECO:0000259" key="3">
    <source>
        <dbReference type="PROSITE" id="PS50977"/>
    </source>
</evidence>
<dbReference type="Proteomes" id="UP001595962">
    <property type="component" value="Unassembled WGS sequence"/>
</dbReference>
<evidence type="ECO:0000256" key="1">
    <source>
        <dbReference type="ARBA" id="ARBA00023125"/>
    </source>
</evidence>
<keyword evidence="5" id="KW-1185">Reference proteome</keyword>
<dbReference type="InterPro" id="IPR023772">
    <property type="entry name" value="DNA-bd_HTH_TetR-type_CS"/>
</dbReference>
<dbReference type="EMBL" id="JBHSGB010000006">
    <property type="protein sequence ID" value="MFC4654758.1"/>
    <property type="molecule type" value="Genomic_DNA"/>
</dbReference>
<dbReference type="Pfam" id="PF14246">
    <property type="entry name" value="TetR_C_7"/>
    <property type="match status" value="1"/>
</dbReference>
<organism evidence="4 5">
    <name type="scientific">Rheinheimera marina</name>
    <dbReference type="NCBI Taxonomy" id="1774958"/>
    <lineage>
        <taxon>Bacteria</taxon>
        <taxon>Pseudomonadati</taxon>
        <taxon>Pseudomonadota</taxon>
        <taxon>Gammaproteobacteria</taxon>
        <taxon>Chromatiales</taxon>
        <taxon>Chromatiaceae</taxon>
        <taxon>Rheinheimera</taxon>
    </lineage>
</organism>
<dbReference type="PANTHER" id="PTHR30055:SF146">
    <property type="entry name" value="HTH-TYPE TRANSCRIPTIONAL DUAL REGULATOR CECR"/>
    <property type="match status" value="1"/>
</dbReference>
<dbReference type="PROSITE" id="PS50977">
    <property type="entry name" value="HTH_TETR_2"/>
    <property type="match status" value="1"/>
</dbReference>
<dbReference type="Pfam" id="PF00440">
    <property type="entry name" value="TetR_N"/>
    <property type="match status" value="1"/>
</dbReference>
<dbReference type="InterPro" id="IPR036271">
    <property type="entry name" value="Tet_transcr_reg_TetR-rel_C_sf"/>
</dbReference>
<evidence type="ECO:0000313" key="5">
    <source>
        <dbReference type="Proteomes" id="UP001595962"/>
    </source>
</evidence>
<dbReference type="Gene3D" id="1.10.10.60">
    <property type="entry name" value="Homeodomain-like"/>
    <property type="match status" value="1"/>
</dbReference>
<dbReference type="Gene3D" id="1.10.357.10">
    <property type="entry name" value="Tetracycline Repressor, domain 2"/>
    <property type="match status" value="1"/>
</dbReference>